<keyword evidence="2" id="KW-1185">Reference proteome</keyword>
<dbReference type="SUPFAM" id="SSF52799">
    <property type="entry name" value="(Phosphotyrosine protein) phosphatases II"/>
    <property type="match status" value="1"/>
</dbReference>
<name>A0A841IPA1_9ACTN</name>
<dbReference type="Proteomes" id="UP000536604">
    <property type="component" value="Unassembled WGS sequence"/>
</dbReference>
<dbReference type="PROSITE" id="PS00383">
    <property type="entry name" value="TYR_PHOSPHATASE_1"/>
    <property type="match status" value="1"/>
</dbReference>
<protein>
    <recommendedName>
        <fullName evidence="3">Dual specificity protein phosphatase-like protein</fullName>
    </recommendedName>
</protein>
<evidence type="ECO:0000313" key="2">
    <source>
        <dbReference type="Proteomes" id="UP000536604"/>
    </source>
</evidence>
<evidence type="ECO:0008006" key="3">
    <source>
        <dbReference type="Google" id="ProtNLM"/>
    </source>
</evidence>
<dbReference type="AlphaFoldDB" id="A0A841IPA1"/>
<dbReference type="EMBL" id="JACHJO010000005">
    <property type="protein sequence ID" value="MBB6119912.1"/>
    <property type="molecule type" value="Genomic_DNA"/>
</dbReference>
<evidence type="ECO:0000313" key="1">
    <source>
        <dbReference type="EMBL" id="MBB6119912.1"/>
    </source>
</evidence>
<proteinExistence type="predicted"/>
<reference evidence="1 2" key="1">
    <citation type="submission" date="2020-08" db="EMBL/GenBank/DDBJ databases">
        <title>Genomic Encyclopedia of Type Strains, Phase III (KMG-III): the genomes of soil and plant-associated and newly described type strains.</title>
        <authorList>
            <person name="Whitman W."/>
        </authorList>
    </citation>
    <scope>NUCLEOTIDE SEQUENCE [LARGE SCALE GENOMIC DNA]</scope>
    <source>
        <strain evidence="1 2">CECT 8712</strain>
    </source>
</reference>
<comment type="caution">
    <text evidence="1">The sequence shown here is derived from an EMBL/GenBank/DDBJ whole genome shotgun (WGS) entry which is preliminary data.</text>
</comment>
<dbReference type="InterPro" id="IPR016130">
    <property type="entry name" value="Tyr_Pase_AS"/>
</dbReference>
<dbReference type="RefSeq" id="WP_343064964.1">
    <property type="nucleotide sequence ID" value="NZ_JACHJO010000005.1"/>
</dbReference>
<accession>A0A841IPA1</accession>
<gene>
    <name evidence="1" type="ORF">FHS13_001863</name>
</gene>
<dbReference type="Gene3D" id="3.90.190.10">
    <property type="entry name" value="Protein tyrosine phosphatase superfamily"/>
    <property type="match status" value="1"/>
</dbReference>
<sequence>MDTGATRDHPDLHDPVWDRAAGALAGAAAATARSTPVPAPLARLIRAALTDLNAGTALPHPPPDPLDHAWAQALRTLVLTAAPPRTLLEHTPADRPPSASWRALTRTPVPAHDPARGIFACHHLTRAVRSAHAAAGDLTAMYTGALAGARWGFSALPLRSLRHLAADPHTLVTDALTAARGHRTSSWPHAPIRTGPSRRLPPFAVPHPLDDQVLLGNLDHLRTHPDSADAAVSLCRTHPDDAPHLPARDWTRVWLHDRPGANPNLHFALDEAAAAVATLRAEGKRVLLHCWAGASRTPAVAARYAAAHLGAPALPTLALLIRTVGGHLDNPTLARAVAALSGQDLPEAAAHLFPDGIPPRRPELPEPHNTG</sequence>
<organism evidence="1 2">
    <name type="scientific">Nocardiopsis algeriensis</name>
    <dbReference type="NCBI Taxonomy" id="1478215"/>
    <lineage>
        <taxon>Bacteria</taxon>
        <taxon>Bacillati</taxon>
        <taxon>Actinomycetota</taxon>
        <taxon>Actinomycetes</taxon>
        <taxon>Streptosporangiales</taxon>
        <taxon>Nocardiopsidaceae</taxon>
        <taxon>Nocardiopsis</taxon>
    </lineage>
</organism>
<dbReference type="InterPro" id="IPR029021">
    <property type="entry name" value="Prot-tyrosine_phosphatase-like"/>
</dbReference>